<reference evidence="4 5" key="1">
    <citation type="submission" date="2020-06" db="EMBL/GenBank/DDBJ databases">
        <authorList>
            <person name="Duchaud E."/>
        </authorList>
    </citation>
    <scope>NUCLEOTIDE SEQUENCE [LARGE SCALE GENOMIC DNA]</scope>
    <source>
        <strain evidence="4">Alteromonas fortis</strain>
    </source>
</reference>
<feature type="region of interest" description="Disordered" evidence="1">
    <location>
        <begin position="429"/>
        <end position="448"/>
    </location>
</feature>
<dbReference type="GO" id="GO:0015074">
    <property type="term" value="P:DNA integration"/>
    <property type="evidence" value="ECO:0007669"/>
    <property type="project" value="InterPro"/>
</dbReference>
<evidence type="ECO:0000313" key="3">
    <source>
        <dbReference type="EMBL" id="CAB9494421.1"/>
    </source>
</evidence>
<gene>
    <name evidence="3" type="ORF">ALFOR1_31406</name>
    <name evidence="4" type="ORF">ALFOR1_50031</name>
</gene>
<sequence length="509" mass="58499">MLNSKAQLTVDVIAKVAERKITIANAVKLLNKSRRTIERYLKRYREVGIRFVVHGNTGNEPVNKTSNSLKQQVQSLIREKYYDVNLLHLGELLQANEHIEVKRETLRKWAHDIHHVKRAKRRRGRVHKRRERMESVGLMLQMDGSTHRWFGTQKTCLIAMIDDANSQLFAEFFHAETTAGCLKLLRSVVEKKGVFKTLYVDRAGIFGGPKRCNFSQVQRACEELGIEIIFASSPQGKGRIERAFDTLQDRLVPEFRMRNITDMAAANAYLQHVFIPQVWHKKMTVKPSTTDSEYQPIPNHVNLDDICITKVHRKIRNDHTFTYKGQFYFIESPIKHSIAHQKIEIRNVIGKQFDVYFAGRKLTVSPVIEPTKAPLDKSYTTHSEDIEIQKKLDVLALADKLGNVAEASRLSGVSRDTIYRHRKLVKEGGADALKRQEPPSLHHKNRTDKATEQIVIEFSLANPHLGQVQVSRLLKSERNVTIHASGVRNIWLREKMNTMALRIDKSSVK</sequence>
<accession>A0A6T9Y513</accession>
<dbReference type="PANTHER" id="PTHR35004">
    <property type="entry name" value="TRANSPOSASE RV3428C-RELATED"/>
    <property type="match status" value="1"/>
</dbReference>
<feature type="domain" description="Integrase catalytic" evidence="2">
    <location>
        <begin position="130"/>
        <end position="295"/>
    </location>
</feature>
<dbReference type="InterPro" id="IPR012337">
    <property type="entry name" value="RNaseH-like_sf"/>
</dbReference>
<dbReference type="Gene3D" id="3.30.420.10">
    <property type="entry name" value="Ribonuclease H-like superfamily/Ribonuclease H"/>
    <property type="match status" value="1"/>
</dbReference>
<dbReference type="InterPro" id="IPR001584">
    <property type="entry name" value="Integrase_cat-core"/>
</dbReference>
<proteinExistence type="predicted"/>
<organism evidence="4 5">
    <name type="scientific">Alteromonas macleodii</name>
    <name type="common">Pseudoalteromonas macleodii</name>
    <dbReference type="NCBI Taxonomy" id="28108"/>
    <lineage>
        <taxon>Bacteria</taxon>
        <taxon>Pseudomonadati</taxon>
        <taxon>Pseudomonadota</taxon>
        <taxon>Gammaproteobacteria</taxon>
        <taxon>Alteromonadales</taxon>
        <taxon>Alteromonadaceae</taxon>
        <taxon>Alteromonas/Salinimonas group</taxon>
        <taxon>Alteromonas</taxon>
    </lineage>
</organism>
<dbReference type="AlphaFoldDB" id="A0A6T9Y513"/>
<dbReference type="PROSITE" id="PS50994">
    <property type="entry name" value="INTEGRASE"/>
    <property type="match status" value="1"/>
</dbReference>
<dbReference type="PANTHER" id="PTHR35004:SF7">
    <property type="entry name" value="INTEGRASE PROTEIN"/>
    <property type="match status" value="1"/>
</dbReference>
<name>A0A6T9Y513_ALTMA</name>
<dbReference type="SUPFAM" id="SSF46689">
    <property type="entry name" value="Homeodomain-like"/>
    <property type="match status" value="2"/>
</dbReference>
<dbReference type="EMBL" id="LR812090">
    <property type="protein sequence ID" value="CAB9494421.1"/>
    <property type="molecule type" value="Genomic_DNA"/>
</dbReference>
<dbReference type="Pfam" id="PF13551">
    <property type="entry name" value="HTH_29"/>
    <property type="match status" value="1"/>
</dbReference>
<dbReference type="GO" id="GO:0003676">
    <property type="term" value="F:nucleic acid binding"/>
    <property type="evidence" value="ECO:0007669"/>
    <property type="project" value="InterPro"/>
</dbReference>
<dbReference type="EMBL" id="LR812090">
    <property type="protein sequence ID" value="CAB9495349.1"/>
    <property type="molecule type" value="Genomic_DNA"/>
</dbReference>
<evidence type="ECO:0000256" key="1">
    <source>
        <dbReference type="SAM" id="MobiDB-lite"/>
    </source>
</evidence>
<evidence type="ECO:0000313" key="4">
    <source>
        <dbReference type="EMBL" id="CAB9495349.1"/>
    </source>
</evidence>
<dbReference type="NCBIfam" id="NF033594">
    <property type="entry name" value="transpos_ISNCY_2"/>
    <property type="match status" value="1"/>
</dbReference>
<protein>
    <submittedName>
        <fullName evidence="4">Transposase</fullName>
    </submittedName>
</protein>
<dbReference type="InterPro" id="IPR009057">
    <property type="entry name" value="Homeodomain-like_sf"/>
</dbReference>
<evidence type="ECO:0000259" key="2">
    <source>
        <dbReference type="PROSITE" id="PS50994"/>
    </source>
</evidence>
<dbReference type="Proteomes" id="UP000509458">
    <property type="component" value="Chromosome"/>
</dbReference>
<dbReference type="SUPFAM" id="SSF53098">
    <property type="entry name" value="Ribonuclease H-like"/>
    <property type="match status" value="1"/>
</dbReference>
<dbReference type="InterPro" id="IPR047797">
    <property type="entry name" value="ISNCY_transpos"/>
</dbReference>
<evidence type="ECO:0000313" key="5">
    <source>
        <dbReference type="Proteomes" id="UP000509458"/>
    </source>
</evidence>
<dbReference type="InterPro" id="IPR036397">
    <property type="entry name" value="RNaseH_sf"/>
</dbReference>